<dbReference type="InterPro" id="IPR045584">
    <property type="entry name" value="Pilin-like"/>
</dbReference>
<dbReference type="KEGG" id="mant:BHD05_04545"/>
<keyword evidence="1" id="KW-1133">Transmembrane helix</keyword>
<dbReference type="AlphaFoldDB" id="A0A7L5AL24"/>
<keyword evidence="3" id="KW-1185">Reference proteome</keyword>
<keyword evidence="1" id="KW-0812">Transmembrane</keyword>
<evidence type="ECO:0000256" key="1">
    <source>
        <dbReference type="SAM" id="Phobius"/>
    </source>
</evidence>
<accession>A0A7L5AL24</accession>
<organism evidence="2 3">
    <name type="scientific">Marisediminicola antarctica</name>
    <dbReference type="NCBI Taxonomy" id="674079"/>
    <lineage>
        <taxon>Bacteria</taxon>
        <taxon>Bacillati</taxon>
        <taxon>Actinomycetota</taxon>
        <taxon>Actinomycetes</taxon>
        <taxon>Micrococcales</taxon>
        <taxon>Microbacteriaceae</taxon>
        <taxon>Marisediminicola</taxon>
    </lineage>
</organism>
<evidence type="ECO:0008006" key="4">
    <source>
        <dbReference type="Google" id="ProtNLM"/>
    </source>
</evidence>
<protein>
    <recommendedName>
        <fullName evidence="4">Prepilin-type N-terminal cleavage/methylation domain-containing protein</fullName>
    </recommendedName>
</protein>
<keyword evidence="1" id="KW-0472">Membrane</keyword>
<evidence type="ECO:0000313" key="3">
    <source>
        <dbReference type="Proteomes" id="UP000464507"/>
    </source>
</evidence>
<dbReference type="PROSITE" id="PS00409">
    <property type="entry name" value="PROKAR_NTER_METHYL"/>
    <property type="match status" value="1"/>
</dbReference>
<dbReference type="RefSeq" id="WP_161885382.1">
    <property type="nucleotide sequence ID" value="NZ_CP017146.1"/>
</dbReference>
<dbReference type="Pfam" id="PF07963">
    <property type="entry name" value="N_methyl"/>
    <property type="match status" value="1"/>
</dbReference>
<name>A0A7L5AL24_9MICO</name>
<dbReference type="Proteomes" id="UP000464507">
    <property type="component" value="Chromosome"/>
</dbReference>
<sequence length="209" mass="22338">MPEARRRQAATRPQTTDRESGFTLIELMVAMGIFTVLVAILLLSVSQLARGTVRVQVTAQSTTEVLLVFQNLDRQIRYADAINTPGSGASGDRYVEFRTPAASAPGRVTTCTQWRLHKDDGTIQSRRWTDGPAAVPSSWSTKLNNAVDVAGAGYPFELDRSSSRQKLVLSINTGIQGVAEGTAISTSFVARNSLSSVGAPVCALAGSRP</sequence>
<proteinExistence type="predicted"/>
<dbReference type="OrthoDB" id="5119659at2"/>
<dbReference type="SUPFAM" id="SSF54523">
    <property type="entry name" value="Pili subunits"/>
    <property type="match status" value="1"/>
</dbReference>
<dbReference type="InterPro" id="IPR012902">
    <property type="entry name" value="N_methyl_site"/>
</dbReference>
<dbReference type="EMBL" id="CP017146">
    <property type="protein sequence ID" value="QHO69019.1"/>
    <property type="molecule type" value="Genomic_DNA"/>
</dbReference>
<evidence type="ECO:0000313" key="2">
    <source>
        <dbReference type="EMBL" id="QHO69019.1"/>
    </source>
</evidence>
<reference evidence="2 3" key="1">
    <citation type="submission" date="2016-09" db="EMBL/GenBank/DDBJ databases">
        <title>Complete genome sequence of microbes from the polar regions.</title>
        <authorList>
            <person name="Liao L."/>
            <person name="Chen B."/>
        </authorList>
    </citation>
    <scope>NUCLEOTIDE SEQUENCE [LARGE SCALE GENOMIC DNA]</scope>
    <source>
        <strain evidence="2 3">ZS314</strain>
    </source>
</reference>
<dbReference type="NCBIfam" id="TIGR02532">
    <property type="entry name" value="IV_pilin_GFxxxE"/>
    <property type="match status" value="1"/>
</dbReference>
<feature type="transmembrane region" description="Helical" evidence="1">
    <location>
        <begin position="21"/>
        <end position="45"/>
    </location>
</feature>
<gene>
    <name evidence="2" type="ORF">BHD05_04545</name>
</gene>